<organism evidence="2">
    <name type="scientific">marine sediment metagenome</name>
    <dbReference type="NCBI Taxonomy" id="412755"/>
    <lineage>
        <taxon>unclassified sequences</taxon>
        <taxon>metagenomes</taxon>
        <taxon>ecological metagenomes</taxon>
    </lineage>
</organism>
<evidence type="ECO:0000256" key="1">
    <source>
        <dbReference type="SAM" id="Coils"/>
    </source>
</evidence>
<sequence>QKQTAKLLEISESSVKRYSSDNQEKDNEFDEKTGKLLTKQFDLEGYDFQDEIAPLVYKLKNQANEINITLYDYLNDISSNMSKFLRLTENPERFYYIFCELSKNLSVITEHIEAEKLIEAIDNFYNREIEMEEAENFIAEIEEKAELLLENVKEEYNEYKKKINNVQNELKTIISTEGLMMQKILQKPDKEKLQNAEIKINNLAVKLQIIAENALMIENKNKDLKSENQNLKKMLNQIKQENLALDMVFDKIKLIFPEEIKSIVAEVSSESQKL</sequence>
<feature type="coiled-coil region" evidence="1">
    <location>
        <begin position="131"/>
        <end position="244"/>
    </location>
</feature>
<comment type="caution">
    <text evidence="2">The sequence shown here is derived from an EMBL/GenBank/DDBJ whole genome shotgun (WGS) entry which is preliminary data.</text>
</comment>
<feature type="non-terminal residue" evidence="2">
    <location>
        <position position="1"/>
    </location>
</feature>
<name>A0A0F9K001_9ZZZZ</name>
<evidence type="ECO:0000313" key="2">
    <source>
        <dbReference type="EMBL" id="KKM04508.1"/>
    </source>
</evidence>
<proteinExistence type="predicted"/>
<protein>
    <submittedName>
        <fullName evidence="2">Uncharacterized protein</fullName>
    </submittedName>
</protein>
<keyword evidence="1" id="KW-0175">Coiled coil</keyword>
<dbReference type="EMBL" id="LAZR01016437">
    <property type="protein sequence ID" value="KKM04508.1"/>
    <property type="molecule type" value="Genomic_DNA"/>
</dbReference>
<dbReference type="AlphaFoldDB" id="A0A0F9K001"/>
<accession>A0A0F9K001</accession>
<reference evidence="2" key="1">
    <citation type="journal article" date="2015" name="Nature">
        <title>Complex archaea that bridge the gap between prokaryotes and eukaryotes.</title>
        <authorList>
            <person name="Spang A."/>
            <person name="Saw J.H."/>
            <person name="Jorgensen S.L."/>
            <person name="Zaremba-Niedzwiedzka K."/>
            <person name="Martijn J."/>
            <person name="Lind A.E."/>
            <person name="van Eijk R."/>
            <person name="Schleper C."/>
            <person name="Guy L."/>
            <person name="Ettema T.J."/>
        </authorList>
    </citation>
    <scope>NUCLEOTIDE SEQUENCE</scope>
</reference>
<gene>
    <name evidence="2" type="ORF">LCGC14_1763550</name>
</gene>